<evidence type="ECO:0000256" key="3">
    <source>
        <dbReference type="PROSITE-ProRule" id="PRU00023"/>
    </source>
</evidence>
<dbReference type="SUPFAM" id="SSF48403">
    <property type="entry name" value="Ankyrin repeat"/>
    <property type="match status" value="1"/>
</dbReference>
<evidence type="ECO:0000256" key="1">
    <source>
        <dbReference type="ARBA" id="ARBA00022737"/>
    </source>
</evidence>
<feature type="repeat" description="ANK" evidence="3">
    <location>
        <begin position="297"/>
        <end position="330"/>
    </location>
</feature>
<dbReference type="EnsemblMetazoa" id="BGLB001865-RB">
    <property type="protein sequence ID" value="BGLB001865-PB"/>
    <property type="gene ID" value="BGLB001865"/>
</dbReference>
<keyword evidence="1" id="KW-0677">Repeat</keyword>
<organism evidence="5 6">
    <name type="scientific">Biomphalaria glabrata</name>
    <name type="common">Bloodfluke planorb</name>
    <name type="synonym">Freshwater snail</name>
    <dbReference type="NCBI Taxonomy" id="6526"/>
    <lineage>
        <taxon>Eukaryota</taxon>
        <taxon>Metazoa</taxon>
        <taxon>Spiralia</taxon>
        <taxon>Lophotrochozoa</taxon>
        <taxon>Mollusca</taxon>
        <taxon>Gastropoda</taxon>
        <taxon>Heterobranchia</taxon>
        <taxon>Euthyneura</taxon>
        <taxon>Panpulmonata</taxon>
        <taxon>Hygrophila</taxon>
        <taxon>Lymnaeoidea</taxon>
        <taxon>Planorbidae</taxon>
        <taxon>Biomphalaria</taxon>
    </lineage>
</organism>
<dbReference type="PROSITE" id="PS50297">
    <property type="entry name" value="ANK_REP_REGION"/>
    <property type="match status" value="4"/>
</dbReference>
<dbReference type="KEGG" id="bgt:106050623"/>
<keyword evidence="2 3" id="KW-0040">ANK repeat</keyword>
<reference evidence="5" key="1">
    <citation type="submission" date="2020-05" db="UniProtKB">
        <authorList>
            <consortium name="EnsemblMetazoa"/>
        </authorList>
    </citation>
    <scope>IDENTIFICATION</scope>
    <source>
        <strain evidence="5">BB02</strain>
    </source>
</reference>
<dbReference type="InterPro" id="IPR002110">
    <property type="entry name" value="Ankyrin_rpt"/>
</dbReference>
<dbReference type="PRINTS" id="PR01415">
    <property type="entry name" value="ANKYRIN"/>
</dbReference>
<feature type="region of interest" description="Disordered" evidence="4">
    <location>
        <begin position="79"/>
        <end position="102"/>
    </location>
</feature>
<dbReference type="Gene3D" id="1.25.40.20">
    <property type="entry name" value="Ankyrin repeat-containing domain"/>
    <property type="match status" value="1"/>
</dbReference>
<dbReference type="InterPro" id="IPR051070">
    <property type="entry name" value="NF-kappa-B_inhibitor"/>
</dbReference>
<dbReference type="PANTHER" id="PTHR46680:SF3">
    <property type="entry name" value="NF-KAPPA-B INHIBITOR CACTUS"/>
    <property type="match status" value="1"/>
</dbReference>
<dbReference type="SMART" id="SM00248">
    <property type="entry name" value="ANK"/>
    <property type="match status" value="6"/>
</dbReference>
<feature type="compositionally biased region" description="Polar residues" evidence="4">
    <location>
        <begin position="22"/>
        <end position="31"/>
    </location>
</feature>
<dbReference type="InterPro" id="IPR036770">
    <property type="entry name" value="Ankyrin_rpt-contain_sf"/>
</dbReference>
<evidence type="ECO:0000313" key="6">
    <source>
        <dbReference type="Proteomes" id="UP000076420"/>
    </source>
</evidence>
<protein>
    <submittedName>
        <fullName evidence="5">Uncharacterized protein</fullName>
    </submittedName>
</protein>
<name>A0A2C9JFQ6_BIOGL</name>
<dbReference type="GO" id="GO:0005829">
    <property type="term" value="C:cytosol"/>
    <property type="evidence" value="ECO:0007669"/>
    <property type="project" value="TreeGrafter"/>
</dbReference>
<dbReference type="AlphaFoldDB" id="A0A2C9JFQ6"/>
<dbReference type="GO" id="GO:0071356">
    <property type="term" value="P:cellular response to tumor necrosis factor"/>
    <property type="evidence" value="ECO:0007669"/>
    <property type="project" value="TreeGrafter"/>
</dbReference>
<dbReference type="GO" id="GO:0051059">
    <property type="term" value="F:NF-kappaB binding"/>
    <property type="evidence" value="ECO:0007669"/>
    <property type="project" value="TreeGrafter"/>
</dbReference>
<dbReference type="Pfam" id="PF12796">
    <property type="entry name" value="Ank_2"/>
    <property type="match status" value="2"/>
</dbReference>
<dbReference type="PANTHER" id="PTHR46680">
    <property type="entry name" value="NF-KAPPA-B INHIBITOR ALPHA"/>
    <property type="match status" value="1"/>
</dbReference>
<evidence type="ECO:0000256" key="2">
    <source>
        <dbReference type="ARBA" id="ARBA00023043"/>
    </source>
</evidence>
<dbReference type="PROSITE" id="PS50088">
    <property type="entry name" value="ANK_REPEAT"/>
    <property type="match status" value="4"/>
</dbReference>
<dbReference type="VEuPathDB" id="VectorBase:BGLAX_029815"/>
<proteinExistence type="predicted"/>
<dbReference type="STRING" id="6526.A0A2C9JFQ6"/>
<feature type="repeat" description="ANK" evidence="3">
    <location>
        <begin position="212"/>
        <end position="234"/>
    </location>
</feature>
<evidence type="ECO:0000256" key="4">
    <source>
        <dbReference type="SAM" id="MobiDB-lite"/>
    </source>
</evidence>
<dbReference type="OrthoDB" id="20727at2759"/>
<feature type="region of interest" description="Disordered" evidence="4">
    <location>
        <begin position="1"/>
        <end position="34"/>
    </location>
</feature>
<feature type="repeat" description="ANK" evidence="3">
    <location>
        <begin position="179"/>
        <end position="211"/>
    </location>
</feature>
<evidence type="ECO:0000313" key="5">
    <source>
        <dbReference type="EnsemblMetazoa" id="BGLB001865-PB"/>
    </source>
</evidence>
<dbReference type="RefSeq" id="XP_013061203.2">
    <property type="nucleotide sequence ID" value="XM_013205749.2"/>
</dbReference>
<dbReference type="EnsemblMetazoa" id="BGLB001865-RC">
    <property type="protein sequence ID" value="BGLB001865-PC"/>
    <property type="gene ID" value="BGLB001865"/>
</dbReference>
<feature type="repeat" description="ANK" evidence="3">
    <location>
        <begin position="263"/>
        <end position="295"/>
    </location>
</feature>
<sequence>MFTDRDHLQIPPAHNSHMKSPATDSKMSSESYLDDRADSGLGSLVIHDSGFYSSLKETTDDLESTDSKADNFHKCTYQQIEEEDDQSERVDSGYELNEQSNSVDSLTDNFRNKKFFEEKVERHPSAIVIPMDQRIKLFEGDRDGDNKLHLSILNGDERLSLLLIRLAPHCNWLNYCNHLWQTPLHLAVLTNQPTVVRRLLCAGADTTCQDKDGNTPLHIACREGYVDIVRYLLSPVQEEELCQNLYDISYQRLPQDMSIRNYEGETCLHIAVRHSHIKIVSLLLVSGVDINVGDGKSGRTALHIASELNNVDIIKIILYRRDAEIDVRNYAGLTPVQLAYGRGHKASVNEFCRHGNYTKSYISLHDSSEEDEDMMIDSD</sequence>
<dbReference type="RefSeq" id="XP_013061136.2">
    <property type="nucleotide sequence ID" value="XM_013205682.2"/>
</dbReference>
<dbReference type="VEuPathDB" id="VectorBase:BGLB001865"/>
<accession>A0A2C9JFQ6</accession>
<dbReference type="Proteomes" id="UP000076420">
    <property type="component" value="Unassembled WGS sequence"/>
</dbReference>
<gene>
    <name evidence="5" type="primary">106050623</name>
</gene>